<protein>
    <recommendedName>
        <fullName evidence="3">F-box domain-containing protein</fullName>
    </recommendedName>
</protein>
<evidence type="ECO:0000313" key="1">
    <source>
        <dbReference type="EMBL" id="RIA90184.1"/>
    </source>
</evidence>
<gene>
    <name evidence="1" type="ORF">C1645_823681</name>
</gene>
<comment type="caution">
    <text evidence="1">The sequence shown here is derived from an EMBL/GenBank/DDBJ whole genome shotgun (WGS) entry which is preliminary data.</text>
</comment>
<keyword evidence="2" id="KW-1185">Reference proteome</keyword>
<reference evidence="1 2" key="1">
    <citation type="submission" date="2018-06" db="EMBL/GenBank/DDBJ databases">
        <title>Comparative genomics reveals the genomic features of Rhizophagus irregularis, R. cerebriforme, R. diaphanum and Gigaspora rosea, and their symbiotic lifestyle signature.</title>
        <authorList>
            <person name="Morin E."/>
            <person name="San Clemente H."/>
            <person name="Chen E.C.H."/>
            <person name="De La Providencia I."/>
            <person name="Hainaut M."/>
            <person name="Kuo A."/>
            <person name="Kohler A."/>
            <person name="Murat C."/>
            <person name="Tang N."/>
            <person name="Roy S."/>
            <person name="Loubradou J."/>
            <person name="Henrissat B."/>
            <person name="Grigoriev I.V."/>
            <person name="Corradi N."/>
            <person name="Roux C."/>
            <person name="Martin F.M."/>
        </authorList>
    </citation>
    <scope>NUCLEOTIDE SEQUENCE [LARGE SCALE GENOMIC DNA]</scope>
    <source>
        <strain evidence="1 2">DAOM 227022</strain>
    </source>
</reference>
<evidence type="ECO:0008006" key="3">
    <source>
        <dbReference type="Google" id="ProtNLM"/>
    </source>
</evidence>
<name>A0A397T566_9GLOM</name>
<organism evidence="1 2">
    <name type="scientific">Glomus cerebriforme</name>
    <dbReference type="NCBI Taxonomy" id="658196"/>
    <lineage>
        <taxon>Eukaryota</taxon>
        <taxon>Fungi</taxon>
        <taxon>Fungi incertae sedis</taxon>
        <taxon>Mucoromycota</taxon>
        <taxon>Glomeromycotina</taxon>
        <taxon>Glomeromycetes</taxon>
        <taxon>Glomerales</taxon>
        <taxon>Glomeraceae</taxon>
        <taxon>Glomus</taxon>
    </lineage>
</organism>
<proteinExistence type="predicted"/>
<dbReference type="Proteomes" id="UP000265703">
    <property type="component" value="Unassembled WGS sequence"/>
</dbReference>
<dbReference type="STRING" id="658196.A0A397T566"/>
<dbReference type="SUPFAM" id="SSF52047">
    <property type="entry name" value="RNI-like"/>
    <property type="match status" value="1"/>
</dbReference>
<evidence type="ECO:0000313" key="2">
    <source>
        <dbReference type="Proteomes" id="UP000265703"/>
    </source>
</evidence>
<dbReference type="AlphaFoldDB" id="A0A397T566"/>
<accession>A0A397T566</accession>
<sequence>MPCQLLADCLTEIFEYLDDDYSTLHSCLLVNRLWCGISVRILWRNIWYLKSSVDFQHRFKVESAILSTLITCLPNESKELLYNNEIFIPTPTSKSPLFNYPAFCKVLPITVMCRTINVALDKIPISSLSLKDRNCLVMNEVIKMFMNQISSLKRLTYEYNKYYNNLHCTDFTSFSEAGDCLIDLSELRCNSNLPSEFYYQLSQKCHNLLSFTLYIKTTNFDIELKKLISLQNNLKNLRLSAYYEVDWTDIIPVLTKHFNTLTKLHINGEFEFIPLSFVASFSNLQEIRFLFIDGSEFEGFETLQYVTFPKLQILNIPCQCPEPEYMMKFLENNGKNLKDIKIWCGGGFLSERKVLKTVAKYSPKNFCELKIYNLMNSKLRPKDLESFCISWKNRKPKRSLSLIIIKNYCISLEEDEENMKVIEKYESLGIIKFNTRNHLKEKDDDFKFRGYY</sequence>
<dbReference type="EMBL" id="QKYT01000188">
    <property type="protein sequence ID" value="RIA90184.1"/>
    <property type="molecule type" value="Genomic_DNA"/>
</dbReference>